<gene>
    <name evidence="6" type="ORF">Sangu_0094300</name>
</gene>
<evidence type="ECO:0000256" key="1">
    <source>
        <dbReference type="ARBA" id="ARBA00004273"/>
    </source>
</evidence>
<reference evidence="6" key="1">
    <citation type="submission" date="2020-06" db="EMBL/GenBank/DDBJ databases">
        <authorList>
            <person name="Li T."/>
            <person name="Hu X."/>
            <person name="Zhang T."/>
            <person name="Song X."/>
            <person name="Zhang H."/>
            <person name="Dai N."/>
            <person name="Sheng W."/>
            <person name="Hou X."/>
            <person name="Wei L."/>
        </authorList>
    </citation>
    <scope>NUCLEOTIDE SEQUENCE</scope>
    <source>
        <strain evidence="6">G01</strain>
        <tissue evidence="6">Leaf</tissue>
    </source>
</reference>
<dbReference type="AlphaFoldDB" id="A0AAW2RJ95"/>
<organism evidence="6">
    <name type="scientific">Sesamum angustifolium</name>
    <dbReference type="NCBI Taxonomy" id="2727405"/>
    <lineage>
        <taxon>Eukaryota</taxon>
        <taxon>Viridiplantae</taxon>
        <taxon>Streptophyta</taxon>
        <taxon>Embryophyta</taxon>
        <taxon>Tracheophyta</taxon>
        <taxon>Spermatophyta</taxon>
        <taxon>Magnoliopsida</taxon>
        <taxon>eudicotyledons</taxon>
        <taxon>Gunneridae</taxon>
        <taxon>Pentapetalae</taxon>
        <taxon>asterids</taxon>
        <taxon>lamiids</taxon>
        <taxon>Lamiales</taxon>
        <taxon>Pedaliaceae</taxon>
        <taxon>Sesamum</taxon>
    </lineage>
</organism>
<keyword evidence="5" id="KW-1133">Transmembrane helix</keyword>
<comment type="subcellular location">
    <subcellularLocation>
        <location evidence="1">Mitochondrion inner membrane</location>
    </subcellularLocation>
</comment>
<sequence length="143" mass="16119">MIVSFSIANYEFVAHILLQAARLLANLIIMGSGIMARAFVQAYRQALANASKNGVAQEAVQNIRRGSKMMTEAEARQILVSLTMQHGKRFCRSMITCSSGMLRMALSTSSQRFIEPKNAWKQFINQKSKAQINSVLWFIEWCL</sequence>
<keyword evidence="5" id="KW-0812">Transmembrane</keyword>
<dbReference type="EMBL" id="JACGWK010000001">
    <property type="protein sequence ID" value="KAL0380300.1"/>
    <property type="molecule type" value="Genomic_DNA"/>
</dbReference>
<dbReference type="PANTHER" id="PTHR12388:SF6">
    <property type="entry name" value="MITOCHONDRIAL IMPORT INNER MEMBRANE TRANSLOCASE SUBUNIT PAM16 LIKE 1"/>
    <property type="match status" value="1"/>
</dbReference>
<name>A0AAW2RJ95_9LAMI</name>
<protein>
    <submittedName>
        <fullName evidence="6">Mitochondrial import inner membrane translocase subunit PAM16 like 2</fullName>
    </submittedName>
</protein>
<keyword evidence="2" id="KW-0999">Mitochondrion inner membrane</keyword>
<dbReference type="PANTHER" id="PTHR12388">
    <property type="entry name" value="MITOCHONDRIA ASSOCIATED GRANULOCYTE MACROPHAGE CSF SIGNALING MOLECULE"/>
    <property type="match status" value="1"/>
</dbReference>
<evidence type="ECO:0000313" key="6">
    <source>
        <dbReference type="EMBL" id="KAL0380300.1"/>
    </source>
</evidence>
<reference evidence="6" key="2">
    <citation type="journal article" date="2024" name="Plant">
        <title>Genomic evolution and insights into agronomic trait innovations of Sesamum species.</title>
        <authorList>
            <person name="Miao H."/>
            <person name="Wang L."/>
            <person name="Qu L."/>
            <person name="Liu H."/>
            <person name="Sun Y."/>
            <person name="Le M."/>
            <person name="Wang Q."/>
            <person name="Wei S."/>
            <person name="Zheng Y."/>
            <person name="Lin W."/>
            <person name="Duan Y."/>
            <person name="Cao H."/>
            <person name="Xiong S."/>
            <person name="Wang X."/>
            <person name="Wei L."/>
            <person name="Li C."/>
            <person name="Ma Q."/>
            <person name="Ju M."/>
            <person name="Zhao R."/>
            <person name="Li G."/>
            <person name="Mu C."/>
            <person name="Tian Q."/>
            <person name="Mei H."/>
            <person name="Zhang T."/>
            <person name="Gao T."/>
            <person name="Zhang H."/>
        </authorList>
    </citation>
    <scope>NUCLEOTIDE SEQUENCE</scope>
    <source>
        <strain evidence="6">G01</strain>
    </source>
</reference>
<evidence type="ECO:0000256" key="3">
    <source>
        <dbReference type="ARBA" id="ARBA00023128"/>
    </source>
</evidence>
<dbReference type="InterPro" id="IPR005341">
    <property type="entry name" value="Tim16"/>
</dbReference>
<proteinExistence type="predicted"/>
<dbReference type="GO" id="GO:0030150">
    <property type="term" value="P:protein import into mitochondrial matrix"/>
    <property type="evidence" value="ECO:0007669"/>
    <property type="project" value="InterPro"/>
</dbReference>
<dbReference type="GO" id="GO:0005744">
    <property type="term" value="C:TIM23 mitochondrial import inner membrane translocase complex"/>
    <property type="evidence" value="ECO:0007669"/>
    <property type="project" value="InterPro"/>
</dbReference>
<keyword evidence="4 5" id="KW-0472">Membrane</keyword>
<accession>A0AAW2RJ95</accession>
<evidence type="ECO:0000256" key="4">
    <source>
        <dbReference type="ARBA" id="ARBA00023136"/>
    </source>
</evidence>
<evidence type="ECO:0000256" key="2">
    <source>
        <dbReference type="ARBA" id="ARBA00022792"/>
    </source>
</evidence>
<comment type="caution">
    <text evidence="6">The sequence shown here is derived from an EMBL/GenBank/DDBJ whole genome shotgun (WGS) entry which is preliminary data.</text>
</comment>
<feature type="transmembrane region" description="Helical" evidence="5">
    <location>
        <begin position="12"/>
        <end position="36"/>
    </location>
</feature>
<keyword evidence="3" id="KW-0496">Mitochondrion</keyword>
<evidence type="ECO:0000256" key="5">
    <source>
        <dbReference type="SAM" id="Phobius"/>
    </source>
</evidence>